<dbReference type="GO" id="GO:0016236">
    <property type="term" value="P:macroautophagy"/>
    <property type="evidence" value="ECO:0007669"/>
    <property type="project" value="TreeGrafter"/>
</dbReference>
<feature type="signal peptide" evidence="1">
    <location>
        <begin position="1"/>
        <end position="18"/>
    </location>
</feature>
<dbReference type="Gene3D" id="2.30.180.10">
    <property type="entry name" value="FAS1 domain"/>
    <property type="match status" value="2"/>
</dbReference>
<dbReference type="Proteomes" id="UP001271007">
    <property type="component" value="Unassembled WGS sequence"/>
</dbReference>
<proteinExistence type="predicted"/>
<feature type="domain" description="FAS1" evidence="2">
    <location>
        <begin position="181"/>
        <end position="307"/>
    </location>
</feature>
<feature type="chain" id="PRO_5042466745" description="FAS1 domain-containing protein" evidence="1">
    <location>
        <begin position="19"/>
        <end position="401"/>
    </location>
</feature>
<dbReference type="SMART" id="SM00554">
    <property type="entry name" value="FAS1"/>
    <property type="match status" value="2"/>
</dbReference>
<evidence type="ECO:0000313" key="3">
    <source>
        <dbReference type="EMBL" id="KAK3052936.1"/>
    </source>
</evidence>
<organism evidence="3 4">
    <name type="scientific">Extremus antarcticus</name>
    <dbReference type="NCBI Taxonomy" id="702011"/>
    <lineage>
        <taxon>Eukaryota</taxon>
        <taxon>Fungi</taxon>
        <taxon>Dikarya</taxon>
        <taxon>Ascomycota</taxon>
        <taxon>Pezizomycotina</taxon>
        <taxon>Dothideomycetes</taxon>
        <taxon>Dothideomycetidae</taxon>
        <taxon>Mycosphaerellales</taxon>
        <taxon>Extremaceae</taxon>
        <taxon>Extremus</taxon>
    </lineage>
</organism>
<dbReference type="PANTHER" id="PTHR10900:SF77">
    <property type="entry name" value="FI19380P1"/>
    <property type="match status" value="1"/>
</dbReference>
<dbReference type="InterPro" id="IPR000782">
    <property type="entry name" value="FAS1_domain"/>
</dbReference>
<dbReference type="Pfam" id="PF02469">
    <property type="entry name" value="Fasciclin"/>
    <property type="match status" value="2"/>
</dbReference>
<dbReference type="PROSITE" id="PS50213">
    <property type="entry name" value="FAS1"/>
    <property type="match status" value="2"/>
</dbReference>
<evidence type="ECO:0000313" key="4">
    <source>
        <dbReference type="Proteomes" id="UP001271007"/>
    </source>
</evidence>
<dbReference type="AlphaFoldDB" id="A0AAJ0DFC1"/>
<dbReference type="GO" id="GO:0000329">
    <property type="term" value="C:fungal-type vacuole membrane"/>
    <property type="evidence" value="ECO:0007669"/>
    <property type="project" value="TreeGrafter"/>
</dbReference>
<keyword evidence="1" id="KW-0732">Signal</keyword>
<evidence type="ECO:0000256" key="1">
    <source>
        <dbReference type="SAM" id="SignalP"/>
    </source>
</evidence>
<dbReference type="InterPro" id="IPR036378">
    <property type="entry name" value="FAS1_dom_sf"/>
</dbReference>
<dbReference type="PANTHER" id="PTHR10900">
    <property type="entry name" value="PERIOSTIN-RELATED"/>
    <property type="match status" value="1"/>
</dbReference>
<reference evidence="3" key="1">
    <citation type="submission" date="2023-04" db="EMBL/GenBank/DDBJ databases">
        <title>Black Yeasts Isolated from many extreme environments.</title>
        <authorList>
            <person name="Coleine C."/>
            <person name="Stajich J.E."/>
            <person name="Selbmann L."/>
        </authorList>
    </citation>
    <scope>NUCLEOTIDE SEQUENCE</scope>
    <source>
        <strain evidence="3">CCFEE 5312</strain>
    </source>
</reference>
<dbReference type="EMBL" id="JAWDJX010000018">
    <property type="protein sequence ID" value="KAK3052936.1"/>
    <property type="molecule type" value="Genomic_DNA"/>
</dbReference>
<sequence length="401" mass="41467">MRTNSLPLAAFTAAFATAQDLATALAGQESLSTLVKLLGQVSNTTDFLASQKGVTLFAPNDDAFAEIVQSGGIFSIDQASADPGLIEQILRYHLFHGVVMADDITTVPQFIPSYLNYSGIVLDGEVSGSNVTGGQVVSVNLDEGSNAIVTAGIKVTSQVTVADIEFDNGVIHIIDKLLLVPLSISETLITGGFIALAGAATQVDLFAPLEDLSDITIFVPNNDAFQKIQNAADITDKQLAEILQYHVVQGTVGYSTVLSNTNLSTLTGEKVDINIDDNGAVFVNTARVINADILIANGVIHVIDSVLNPADPEAPPATSVTPVVPFTSGIEPETSIYSELTQTTSFVAAGLVTAAPTATTSPSNGTITANSGVAEQTGNAGVRNKLPALAVLIVGAVAFAL</sequence>
<comment type="caution">
    <text evidence="3">The sequence shown here is derived from an EMBL/GenBank/DDBJ whole genome shotgun (WGS) entry which is preliminary data.</text>
</comment>
<gene>
    <name evidence="3" type="ORF">LTR09_006000</name>
</gene>
<feature type="domain" description="FAS1" evidence="2">
    <location>
        <begin position="18"/>
        <end position="178"/>
    </location>
</feature>
<name>A0AAJ0DFC1_9PEZI</name>
<protein>
    <recommendedName>
        <fullName evidence="2">FAS1 domain-containing protein</fullName>
    </recommendedName>
</protein>
<accession>A0AAJ0DFC1</accession>
<dbReference type="InterPro" id="IPR050904">
    <property type="entry name" value="Adhesion/Biosynth-related"/>
</dbReference>
<evidence type="ECO:0000259" key="2">
    <source>
        <dbReference type="PROSITE" id="PS50213"/>
    </source>
</evidence>
<keyword evidence="4" id="KW-1185">Reference proteome</keyword>
<dbReference type="SUPFAM" id="SSF82153">
    <property type="entry name" value="FAS1 domain"/>
    <property type="match status" value="2"/>
</dbReference>